<evidence type="ECO:0000313" key="3">
    <source>
        <dbReference type="Proteomes" id="UP000017246"/>
    </source>
</evidence>
<reference evidence="2" key="1">
    <citation type="journal article" date="2013" name="Nature">
        <title>The genomes of four tapeworm species reveal adaptations to parasitism.</title>
        <authorList>
            <person name="Tsai I.J."/>
            <person name="Zarowiecki M."/>
            <person name="Holroyd N."/>
            <person name="Garciarrubio A."/>
            <person name="Sanchez-Flores A."/>
            <person name="Brooks K.L."/>
            <person name="Tracey A."/>
            <person name="Bobes R.J."/>
            <person name="Fragoso G."/>
            <person name="Sciutto E."/>
            <person name="Aslett M."/>
            <person name="Beasley H."/>
            <person name="Bennett H.M."/>
            <person name="Cai J."/>
            <person name="Camicia F."/>
            <person name="Clark R."/>
            <person name="Cucher M."/>
            <person name="De Silva N."/>
            <person name="Day T.A."/>
            <person name="Deplazes P."/>
            <person name="Estrada K."/>
            <person name="Fernandez C."/>
            <person name="Holland P.W."/>
            <person name="Hou J."/>
            <person name="Hu S."/>
            <person name="Huckvale T."/>
            <person name="Hung S.S."/>
            <person name="Kamenetzky L."/>
            <person name="Keane J.A."/>
            <person name="Kiss F."/>
            <person name="Koziol U."/>
            <person name="Lambert O."/>
            <person name="Liu K."/>
            <person name="Luo X."/>
            <person name="Luo Y."/>
            <person name="Macchiaroli N."/>
            <person name="Nichol S."/>
            <person name="Paps J."/>
            <person name="Parkinson J."/>
            <person name="Pouchkina-Stantcheva N."/>
            <person name="Riddiford N."/>
            <person name="Rosenzvit M."/>
            <person name="Salinas G."/>
            <person name="Wasmuth J.D."/>
            <person name="Zamanian M."/>
            <person name="Zheng Y."/>
            <person name="Cai X."/>
            <person name="Soberon X."/>
            <person name="Olson P.D."/>
            <person name="Laclette J.P."/>
            <person name="Brehm K."/>
            <person name="Berriman M."/>
            <person name="Garciarrubio A."/>
            <person name="Bobes R.J."/>
            <person name="Fragoso G."/>
            <person name="Sanchez-Flores A."/>
            <person name="Estrada K."/>
            <person name="Cevallos M.A."/>
            <person name="Morett E."/>
            <person name="Gonzalez V."/>
            <person name="Portillo T."/>
            <person name="Ochoa-Leyva A."/>
            <person name="Jose M.V."/>
            <person name="Sciutto E."/>
            <person name="Landa A."/>
            <person name="Jimenez L."/>
            <person name="Valdes V."/>
            <person name="Carrero J.C."/>
            <person name="Larralde C."/>
            <person name="Morales-Montor J."/>
            <person name="Limon-Lason J."/>
            <person name="Soberon X."/>
            <person name="Laclette J.P."/>
        </authorList>
    </citation>
    <scope>NUCLEOTIDE SEQUENCE [LARGE SCALE GENOMIC DNA]</scope>
</reference>
<sequence length="87" mass="9649">MGNNVGNEGRERWLMLRPMPHCHEHSRIGKGAKARHFEQTHRVYRVRPEVVIIDIVLLVSYCGPAAFVKTACSTSVPGVDAAADPIQ</sequence>
<organism evidence="2 3">
    <name type="scientific">Echinococcus multilocularis</name>
    <name type="common">Fox tapeworm</name>
    <dbReference type="NCBI Taxonomy" id="6211"/>
    <lineage>
        <taxon>Eukaryota</taxon>
        <taxon>Metazoa</taxon>
        <taxon>Spiralia</taxon>
        <taxon>Lophotrochozoa</taxon>
        <taxon>Platyhelminthes</taxon>
        <taxon>Cestoda</taxon>
        <taxon>Eucestoda</taxon>
        <taxon>Cyclophyllidea</taxon>
        <taxon>Taeniidae</taxon>
        <taxon>Echinococcus</taxon>
    </lineage>
</organism>
<evidence type="ECO:0000256" key="1">
    <source>
        <dbReference type="ARBA" id="ARBA00022679"/>
    </source>
</evidence>
<protein>
    <submittedName>
        <fullName evidence="2">Fatty acid synthase</fullName>
    </submittedName>
</protein>
<dbReference type="GO" id="GO:0004315">
    <property type="term" value="F:3-oxoacyl-[acyl-carrier-protein] synthase activity"/>
    <property type="evidence" value="ECO:0007669"/>
    <property type="project" value="InterPro"/>
</dbReference>
<proteinExistence type="predicted"/>
<dbReference type="InterPro" id="IPR018201">
    <property type="entry name" value="Ketoacyl_synth_AS"/>
</dbReference>
<dbReference type="GO" id="GO:0006633">
    <property type="term" value="P:fatty acid biosynthetic process"/>
    <property type="evidence" value="ECO:0007669"/>
    <property type="project" value="InterPro"/>
</dbReference>
<keyword evidence="3" id="KW-1185">Reference proteome</keyword>
<dbReference type="EMBL" id="LN902841">
    <property type="protein sequence ID" value="CUT98569.1"/>
    <property type="molecule type" value="Genomic_DNA"/>
</dbReference>
<dbReference type="Proteomes" id="UP000017246">
    <property type="component" value="Unassembled WGS sequence"/>
</dbReference>
<evidence type="ECO:0000313" key="2">
    <source>
        <dbReference type="EMBL" id="CUT98569.1"/>
    </source>
</evidence>
<dbReference type="AlphaFoldDB" id="A0A0S4MJZ2"/>
<name>A0A0S4MJZ2_ECHMU</name>
<keyword evidence="1" id="KW-0808">Transferase</keyword>
<reference evidence="2" key="2">
    <citation type="submission" date="2015-11" db="EMBL/GenBank/DDBJ databases">
        <authorList>
            <person name="Zhang Y."/>
            <person name="Guo Z."/>
        </authorList>
    </citation>
    <scope>NUCLEOTIDE SEQUENCE</scope>
</reference>
<accession>A0A0S4MJZ2</accession>
<dbReference type="PROSITE" id="PS00606">
    <property type="entry name" value="KS3_1"/>
    <property type="match status" value="1"/>
</dbReference>